<reference evidence="5" key="1">
    <citation type="submission" date="2019-09" db="EMBL/GenBank/DDBJ databases">
        <title>Draft genome information of white flower Hibiscus syriacus.</title>
        <authorList>
            <person name="Kim Y.-M."/>
        </authorList>
    </citation>
    <scope>NUCLEOTIDE SEQUENCE [LARGE SCALE GENOMIC DNA]</scope>
    <source>
        <strain evidence="5">YM2019G1</strain>
    </source>
</reference>
<evidence type="ECO:0000256" key="2">
    <source>
        <dbReference type="SAM" id="MobiDB-lite"/>
    </source>
</evidence>
<dbReference type="Proteomes" id="UP000436088">
    <property type="component" value="Unassembled WGS sequence"/>
</dbReference>
<dbReference type="InterPro" id="IPR050747">
    <property type="entry name" value="Mitochondrial_chaperone_BCS1"/>
</dbReference>
<keyword evidence="6" id="KW-1185">Reference proteome</keyword>
<dbReference type="EMBL" id="VEPZ02000967">
    <property type="protein sequence ID" value="KAE8706729.1"/>
    <property type="molecule type" value="Genomic_DNA"/>
</dbReference>
<evidence type="ECO:0000313" key="5">
    <source>
        <dbReference type="EMBL" id="KAE8706729.1"/>
    </source>
</evidence>
<protein>
    <recommendedName>
        <fullName evidence="4">ATPase AAA-type core domain-containing protein</fullName>
    </recommendedName>
</protein>
<dbReference type="PROSITE" id="PS00674">
    <property type="entry name" value="AAA"/>
    <property type="match status" value="1"/>
</dbReference>
<dbReference type="Pfam" id="PF00004">
    <property type="entry name" value="AAA"/>
    <property type="match status" value="1"/>
</dbReference>
<dbReference type="GO" id="GO:0005524">
    <property type="term" value="F:ATP binding"/>
    <property type="evidence" value="ECO:0007669"/>
    <property type="project" value="UniProtKB-KW"/>
</dbReference>
<accession>A0A6A3AV22</accession>
<evidence type="ECO:0000259" key="4">
    <source>
        <dbReference type="Pfam" id="PF00004"/>
    </source>
</evidence>
<keyword evidence="3" id="KW-0472">Membrane</keyword>
<feature type="transmembrane region" description="Helical" evidence="3">
    <location>
        <begin position="12"/>
        <end position="31"/>
    </location>
</feature>
<evidence type="ECO:0000256" key="3">
    <source>
        <dbReference type="SAM" id="Phobius"/>
    </source>
</evidence>
<dbReference type="Gene3D" id="3.40.50.300">
    <property type="entry name" value="P-loop containing nucleotide triphosphate hydrolases"/>
    <property type="match status" value="1"/>
</dbReference>
<name>A0A6A3AV22_HIBSY</name>
<proteinExistence type="inferred from homology"/>
<dbReference type="InterPro" id="IPR003960">
    <property type="entry name" value="ATPase_AAA_CS"/>
</dbReference>
<comment type="similarity">
    <text evidence="1">Belongs to the AAA ATPase family.</text>
</comment>
<dbReference type="AlphaFoldDB" id="A0A6A3AV22"/>
<sequence length="323" mass="37455">MSDMSSNLGSTMATFAIVYSTATMVFFYTMARERFPPYLLDARHSLRFRTISVRNPASANRLKADALKDSRSLVLTMDYNEEISDVSDGGIKVWWTSNRNAPRSMQFSVYPAVDEKYYKLKFHNCQETHYCSYIPKGWRMGKRLGKRKEEIVNDLNTFKEGRDDYERIGKPWKREQKEEDKGRRRLDPISKELKKETEETTESKVTLSGVLNSIDGLWSSCGGERIIVFTTNYPEKLDQALIRRGRMDKHIEMSYCALKHSRVAENLTPKFKDENVETRLNRLIEALKATKEEEGASRPNEKRKRGSNNPITTGRKETYIIIS</sequence>
<feature type="region of interest" description="Disordered" evidence="2">
    <location>
        <begin position="176"/>
        <end position="201"/>
    </location>
</feature>
<feature type="region of interest" description="Disordered" evidence="2">
    <location>
        <begin position="290"/>
        <end position="323"/>
    </location>
</feature>
<keyword evidence="3" id="KW-0812">Transmembrane</keyword>
<gene>
    <name evidence="5" type="ORF">F3Y22_tig00110388pilonHSYRG00131</name>
</gene>
<organism evidence="5 6">
    <name type="scientific">Hibiscus syriacus</name>
    <name type="common">Rose of Sharon</name>
    <dbReference type="NCBI Taxonomy" id="106335"/>
    <lineage>
        <taxon>Eukaryota</taxon>
        <taxon>Viridiplantae</taxon>
        <taxon>Streptophyta</taxon>
        <taxon>Embryophyta</taxon>
        <taxon>Tracheophyta</taxon>
        <taxon>Spermatophyta</taxon>
        <taxon>Magnoliopsida</taxon>
        <taxon>eudicotyledons</taxon>
        <taxon>Gunneridae</taxon>
        <taxon>Pentapetalae</taxon>
        <taxon>rosids</taxon>
        <taxon>malvids</taxon>
        <taxon>Malvales</taxon>
        <taxon>Malvaceae</taxon>
        <taxon>Malvoideae</taxon>
        <taxon>Hibiscus</taxon>
    </lineage>
</organism>
<keyword evidence="3" id="KW-1133">Transmembrane helix</keyword>
<feature type="compositionally biased region" description="Basic and acidic residues" evidence="2">
    <location>
        <begin position="290"/>
        <end position="300"/>
    </location>
</feature>
<dbReference type="InterPro" id="IPR027417">
    <property type="entry name" value="P-loop_NTPase"/>
</dbReference>
<evidence type="ECO:0000256" key="1">
    <source>
        <dbReference type="RuleBase" id="RU003651"/>
    </source>
</evidence>
<dbReference type="InterPro" id="IPR003959">
    <property type="entry name" value="ATPase_AAA_core"/>
</dbReference>
<feature type="domain" description="ATPase AAA-type core" evidence="4">
    <location>
        <begin position="194"/>
        <end position="254"/>
    </location>
</feature>
<keyword evidence="1" id="KW-0067">ATP-binding</keyword>
<dbReference type="PANTHER" id="PTHR23070">
    <property type="entry name" value="BCS1 AAA-TYPE ATPASE"/>
    <property type="match status" value="1"/>
</dbReference>
<comment type="caution">
    <text evidence="5">The sequence shown here is derived from an EMBL/GenBank/DDBJ whole genome shotgun (WGS) entry which is preliminary data.</text>
</comment>
<evidence type="ECO:0000313" key="6">
    <source>
        <dbReference type="Proteomes" id="UP000436088"/>
    </source>
</evidence>
<dbReference type="SUPFAM" id="SSF52540">
    <property type="entry name" value="P-loop containing nucleoside triphosphate hydrolases"/>
    <property type="match status" value="1"/>
</dbReference>
<feature type="compositionally biased region" description="Basic and acidic residues" evidence="2">
    <location>
        <begin position="314"/>
        <end position="323"/>
    </location>
</feature>
<dbReference type="GO" id="GO:0016887">
    <property type="term" value="F:ATP hydrolysis activity"/>
    <property type="evidence" value="ECO:0007669"/>
    <property type="project" value="InterPro"/>
</dbReference>
<keyword evidence="1" id="KW-0547">Nucleotide-binding</keyword>